<sequence length="133" mass="15673">MYVYYNALKDQKPKTTLPNPPANTQKPRLLPQNETTRKEGVKEENLDDGRDKLAQEWRYKKQGEVKDDSKKAKRQNKLRKRMPPVVSGKVQERLALKVCDFCMEEWIEQEVDKGMVWDNDCGWVRNYIEGTNV</sequence>
<keyword evidence="3" id="KW-1185">Reference proteome</keyword>
<protein>
    <submittedName>
        <fullName evidence="2">Uncharacterized protein</fullName>
    </submittedName>
</protein>
<dbReference type="AlphaFoldDB" id="A0A0C3D386"/>
<dbReference type="Proteomes" id="UP000054321">
    <property type="component" value="Unassembled WGS sequence"/>
</dbReference>
<dbReference type="HOGENOM" id="CLU_1907279_0_0_1"/>
<evidence type="ECO:0000313" key="3">
    <source>
        <dbReference type="Proteomes" id="UP000054321"/>
    </source>
</evidence>
<dbReference type="EMBL" id="KN832884">
    <property type="protein sequence ID" value="KIM96382.1"/>
    <property type="molecule type" value="Genomic_DNA"/>
</dbReference>
<evidence type="ECO:0000256" key="1">
    <source>
        <dbReference type="SAM" id="MobiDB-lite"/>
    </source>
</evidence>
<feature type="compositionally biased region" description="Basic residues" evidence="1">
    <location>
        <begin position="71"/>
        <end position="82"/>
    </location>
</feature>
<proteinExistence type="predicted"/>
<name>A0A0C3D386_OIDMZ</name>
<reference evidence="3" key="2">
    <citation type="submission" date="2015-01" db="EMBL/GenBank/DDBJ databases">
        <title>Evolutionary Origins and Diversification of the Mycorrhizal Mutualists.</title>
        <authorList>
            <consortium name="DOE Joint Genome Institute"/>
            <consortium name="Mycorrhizal Genomics Consortium"/>
            <person name="Kohler A."/>
            <person name="Kuo A."/>
            <person name="Nagy L.G."/>
            <person name="Floudas D."/>
            <person name="Copeland A."/>
            <person name="Barry K.W."/>
            <person name="Cichocki N."/>
            <person name="Veneault-Fourrey C."/>
            <person name="LaButti K."/>
            <person name="Lindquist E.A."/>
            <person name="Lipzen A."/>
            <person name="Lundell T."/>
            <person name="Morin E."/>
            <person name="Murat C."/>
            <person name="Riley R."/>
            <person name="Ohm R."/>
            <person name="Sun H."/>
            <person name="Tunlid A."/>
            <person name="Henrissat B."/>
            <person name="Grigoriev I.V."/>
            <person name="Hibbett D.S."/>
            <person name="Martin F."/>
        </authorList>
    </citation>
    <scope>NUCLEOTIDE SEQUENCE [LARGE SCALE GENOMIC DNA]</scope>
    <source>
        <strain evidence="3">Zn</strain>
    </source>
</reference>
<feature type="compositionally biased region" description="Polar residues" evidence="1">
    <location>
        <begin position="14"/>
        <end position="26"/>
    </location>
</feature>
<feature type="compositionally biased region" description="Basic and acidic residues" evidence="1">
    <location>
        <begin position="35"/>
        <end position="70"/>
    </location>
</feature>
<reference evidence="2 3" key="1">
    <citation type="submission" date="2014-04" db="EMBL/GenBank/DDBJ databases">
        <authorList>
            <consortium name="DOE Joint Genome Institute"/>
            <person name="Kuo A."/>
            <person name="Martino E."/>
            <person name="Perotto S."/>
            <person name="Kohler A."/>
            <person name="Nagy L.G."/>
            <person name="Floudas D."/>
            <person name="Copeland A."/>
            <person name="Barry K.W."/>
            <person name="Cichocki N."/>
            <person name="Veneault-Fourrey C."/>
            <person name="LaButti K."/>
            <person name="Lindquist E.A."/>
            <person name="Lipzen A."/>
            <person name="Lundell T."/>
            <person name="Morin E."/>
            <person name="Murat C."/>
            <person name="Sun H."/>
            <person name="Tunlid A."/>
            <person name="Henrissat B."/>
            <person name="Grigoriev I.V."/>
            <person name="Hibbett D.S."/>
            <person name="Martin F."/>
            <person name="Nordberg H.P."/>
            <person name="Cantor M.N."/>
            <person name="Hua S.X."/>
        </authorList>
    </citation>
    <scope>NUCLEOTIDE SEQUENCE [LARGE SCALE GENOMIC DNA]</scope>
    <source>
        <strain evidence="2 3">Zn</strain>
    </source>
</reference>
<accession>A0A0C3D386</accession>
<feature type="region of interest" description="Disordered" evidence="1">
    <location>
        <begin position="1"/>
        <end position="86"/>
    </location>
</feature>
<organism evidence="2 3">
    <name type="scientific">Oidiodendron maius (strain Zn)</name>
    <dbReference type="NCBI Taxonomy" id="913774"/>
    <lineage>
        <taxon>Eukaryota</taxon>
        <taxon>Fungi</taxon>
        <taxon>Dikarya</taxon>
        <taxon>Ascomycota</taxon>
        <taxon>Pezizomycotina</taxon>
        <taxon>Leotiomycetes</taxon>
        <taxon>Leotiomycetes incertae sedis</taxon>
        <taxon>Myxotrichaceae</taxon>
        <taxon>Oidiodendron</taxon>
    </lineage>
</organism>
<dbReference type="InParanoid" id="A0A0C3D386"/>
<gene>
    <name evidence="2" type="ORF">OIDMADRAFT_33040</name>
</gene>
<evidence type="ECO:0000313" key="2">
    <source>
        <dbReference type="EMBL" id="KIM96382.1"/>
    </source>
</evidence>